<name>A0A7X6DQD3_9BACT</name>
<dbReference type="AlphaFoldDB" id="A0A7X6DQD3"/>
<dbReference type="EMBL" id="VTOW01000002">
    <property type="protein sequence ID" value="NKE71435.1"/>
    <property type="molecule type" value="Genomic_DNA"/>
</dbReference>
<dbReference type="InterPro" id="IPR041698">
    <property type="entry name" value="Methyltransf_25"/>
</dbReference>
<comment type="caution">
    <text evidence="2">The sequence shown here is derived from an EMBL/GenBank/DDBJ whole genome shotgun (WGS) entry which is preliminary data.</text>
</comment>
<organism evidence="2 3">
    <name type="scientific">Candidatus Manganitrophus noduliformans</name>
    <dbReference type="NCBI Taxonomy" id="2606439"/>
    <lineage>
        <taxon>Bacteria</taxon>
        <taxon>Pseudomonadati</taxon>
        <taxon>Nitrospirota</taxon>
        <taxon>Nitrospiria</taxon>
        <taxon>Candidatus Troglogloeales</taxon>
        <taxon>Candidatus Manganitrophaceae</taxon>
        <taxon>Candidatus Manganitrophus</taxon>
    </lineage>
</organism>
<proteinExistence type="predicted"/>
<dbReference type="Proteomes" id="UP000534783">
    <property type="component" value="Unassembled WGS sequence"/>
</dbReference>
<accession>A0A7X6DQD3</accession>
<gene>
    <name evidence="2" type="ORF">MNODULE_11860</name>
</gene>
<dbReference type="RefSeq" id="WP_168060066.1">
    <property type="nucleotide sequence ID" value="NZ_VTOW01000002.1"/>
</dbReference>
<dbReference type="GO" id="GO:0032259">
    <property type="term" value="P:methylation"/>
    <property type="evidence" value="ECO:0007669"/>
    <property type="project" value="UniProtKB-KW"/>
</dbReference>
<dbReference type="InterPro" id="IPR029063">
    <property type="entry name" value="SAM-dependent_MTases_sf"/>
</dbReference>
<evidence type="ECO:0000313" key="2">
    <source>
        <dbReference type="EMBL" id="NKE71435.1"/>
    </source>
</evidence>
<dbReference type="GO" id="GO:0008168">
    <property type="term" value="F:methyltransferase activity"/>
    <property type="evidence" value="ECO:0007669"/>
    <property type="project" value="UniProtKB-KW"/>
</dbReference>
<keyword evidence="2" id="KW-0808">Transferase</keyword>
<dbReference type="CDD" id="cd02440">
    <property type="entry name" value="AdoMet_MTases"/>
    <property type="match status" value="1"/>
</dbReference>
<evidence type="ECO:0000259" key="1">
    <source>
        <dbReference type="Pfam" id="PF13649"/>
    </source>
</evidence>
<feature type="domain" description="Methyltransferase" evidence="1">
    <location>
        <begin position="53"/>
        <end position="145"/>
    </location>
</feature>
<keyword evidence="3" id="KW-1185">Reference proteome</keyword>
<protein>
    <submittedName>
        <fullName evidence="2">Methyltransferase domain-containing protein</fullName>
    </submittedName>
</protein>
<dbReference type="PANTHER" id="PTHR43591:SF110">
    <property type="entry name" value="RHODANESE DOMAIN-CONTAINING PROTEIN"/>
    <property type="match status" value="1"/>
</dbReference>
<keyword evidence="2" id="KW-0489">Methyltransferase</keyword>
<evidence type="ECO:0000313" key="3">
    <source>
        <dbReference type="Proteomes" id="UP000534783"/>
    </source>
</evidence>
<dbReference type="PANTHER" id="PTHR43591">
    <property type="entry name" value="METHYLTRANSFERASE"/>
    <property type="match status" value="1"/>
</dbReference>
<dbReference type="Gene3D" id="3.40.50.150">
    <property type="entry name" value="Vaccinia Virus protein VP39"/>
    <property type="match status" value="1"/>
</dbReference>
<dbReference type="SUPFAM" id="SSF53335">
    <property type="entry name" value="S-adenosyl-L-methionine-dependent methyltransferases"/>
    <property type="match status" value="1"/>
</dbReference>
<dbReference type="Pfam" id="PF13649">
    <property type="entry name" value="Methyltransf_25"/>
    <property type="match status" value="1"/>
</dbReference>
<sequence length="269" mass="30049">MSKPSSETIAKVYNDWGKGFDDLVSETPFLMNSYLLYDLCLAELTKGKRYSRILDVGCGSGLQAIHLAPYADEVVGIDLSKELIEVAKDRCKAHPNVKFQVANACALPFPDKSFDFLISYGDVLSHIVDGYEQAVTEMGRVAKPGAILTIETDTKWNFGIFYHPSEMIDALRVPGKGHATRVWEGMRFKTFTWRELKSLLEKNGFEILSCRGHNILSSLIPDRYLLEKGKRSPIGKLALAIGRLDLAISGTFPFNRFGFNFVVTARKKG</sequence>
<reference evidence="2 3" key="1">
    <citation type="journal article" date="2020" name="Nature">
        <title>Bacterial chemolithoautotrophy via manganese oxidation.</title>
        <authorList>
            <person name="Yu H."/>
            <person name="Leadbetter J.R."/>
        </authorList>
    </citation>
    <scope>NUCLEOTIDE SEQUENCE [LARGE SCALE GENOMIC DNA]</scope>
    <source>
        <strain evidence="2 3">Mn-1</strain>
    </source>
</reference>